<comment type="caution">
    <text evidence="2">The sequence shown here is derived from an EMBL/GenBank/DDBJ whole genome shotgun (WGS) entry which is preliminary data.</text>
</comment>
<evidence type="ECO:0000313" key="3">
    <source>
        <dbReference type="Proteomes" id="UP000527355"/>
    </source>
</evidence>
<name>A0A7J7SC76_MYOMY</name>
<feature type="region of interest" description="Disordered" evidence="1">
    <location>
        <begin position="1"/>
        <end position="71"/>
    </location>
</feature>
<reference evidence="2 3" key="1">
    <citation type="journal article" date="2020" name="Nature">
        <title>Six reference-quality genomes reveal evolution of bat adaptations.</title>
        <authorList>
            <person name="Jebb D."/>
            <person name="Huang Z."/>
            <person name="Pippel M."/>
            <person name="Hughes G.M."/>
            <person name="Lavrichenko K."/>
            <person name="Devanna P."/>
            <person name="Winkler S."/>
            <person name="Jermiin L.S."/>
            <person name="Skirmuntt E.C."/>
            <person name="Katzourakis A."/>
            <person name="Burkitt-Gray L."/>
            <person name="Ray D.A."/>
            <person name="Sullivan K.A.M."/>
            <person name="Roscito J.G."/>
            <person name="Kirilenko B.M."/>
            <person name="Davalos L.M."/>
            <person name="Corthals A.P."/>
            <person name="Power M.L."/>
            <person name="Jones G."/>
            <person name="Ransome R.D."/>
            <person name="Dechmann D.K.N."/>
            <person name="Locatelli A.G."/>
            <person name="Puechmaille S.J."/>
            <person name="Fedrigo O."/>
            <person name="Jarvis E.D."/>
            <person name="Hiller M."/>
            <person name="Vernes S.C."/>
            <person name="Myers E.W."/>
            <person name="Teeling E.C."/>
        </authorList>
    </citation>
    <scope>NUCLEOTIDE SEQUENCE [LARGE SCALE GENOMIC DNA]</scope>
    <source>
        <strain evidence="2">MMyoMyo1</strain>
        <tissue evidence="2">Flight muscle</tissue>
    </source>
</reference>
<evidence type="ECO:0000256" key="1">
    <source>
        <dbReference type="SAM" id="MobiDB-lite"/>
    </source>
</evidence>
<dbReference type="Proteomes" id="UP000527355">
    <property type="component" value="Unassembled WGS sequence"/>
</dbReference>
<dbReference type="AlphaFoldDB" id="A0A7J7SC76"/>
<sequence>MIFSYRGRPGNLAGPRAHRQPCSSLCSGPAPALRPLPHPSLSRASSHITDPQPFLQPASLQPPTPPNSPQIQTCSTHAHLACSTWVVCVCGFKNSVTLQKSASLQQGFGGTRGVVEGAGLALLS</sequence>
<evidence type="ECO:0000313" key="2">
    <source>
        <dbReference type="EMBL" id="KAF6285958.1"/>
    </source>
</evidence>
<protein>
    <submittedName>
        <fullName evidence="2">Uncharacterized protein</fullName>
    </submittedName>
</protein>
<accession>A0A7J7SC76</accession>
<proteinExistence type="predicted"/>
<dbReference type="EMBL" id="JABWUV010000019">
    <property type="protein sequence ID" value="KAF6285958.1"/>
    <property type="molecule type" value="Genomic_DNA"/>
</dbReference>
<keyword evidence="3" id="KW-1185">Reference proteome</keyword>
<gene>
    <name evidence="2" type="ORF">mMyoMyo1_009515</name>
</gene>
<organism evidence="2 3">
    <name type="scientific">Myotis myotis</name>
    <name type="common">Greater mouse-eared bat</name>
    <name type="synonym">Vespertilio myotis</name>
    <dbReference type="NCBI Taxonomy" id="51298"/>
    <lineage>
        <taxon>Eukaryota</taxon>
        <taxon>Metazoa</taxon>
        <taxon>Chordata</taxon>
        <taxon>Craniata</taxon>
        <taxon>Vertebrata</taxon>
        <taxon>Euteleostomi</taxon>
        <taxon>Mammalia</taxon>
        <taxon>Eutheria</taxon>
        <taxon>Laurasiatheria</taxon>
        <taxon>Chiroptera</taxon>
        <taxon>Yangochiroptera</taxon>
        <taxon>Vespertilionidae</taxon>
        <taxon>Myotis</taxon>
    </lineage>
</organism>